<dbReference type="InterPro" id="IPR012676">
    <property type="entry name" value="TGS-like"/>
</dbReference>
<dbReference type="InterPro" id="IPR023192">
    <property type="entry name" value="TGS-like_dom_sf"/>
</dbReference>
<evidence type="ECO:0000256" key="2">
    <source>
        <dbReference type="ARBA" id="ARBA00022723"/>
    </source>
</evidence>
<keyword evidence="3 6" id="KW-0547">Nucleotide-binding</keyword>
<evidence type="ECO:0000256" key="1">
    <source>
        <dbReference type="ARBA" id="ARBA00001946"/>
    </source>
</evidence>
<dbReference type="CDD" id="cd04867">
    <property type="entry name" value="TGS_YchF_OLA1"/>
    <property type="match status" value="1"/>
</dbReference>
<dbReference type="InterPro" id="IPR027417">
    <property type="entry name" value="P-loop_NTPase"/>
</dbReference>
<dbReference type="NCBIfam" id="TIGR00092">
    <property type="entry name" value="redox-regulated ATPase YchF"/>
    <property type="match status" value="1"/>
</dbReference>
<evidence type="ECO:0000256" key="3">
    <source>
        <dbReference type="ARBA" id="ARBA00022741"/>
    </source>
</evidence>
<dbReference type="Gene3D" id="3.10.20.30">
    <property type="match status" value="1"/>
</dbReference>
<dbReference type="GO" id="GO:0005525">
    <property type="term" value="F:GTP binding"/>
    <property type="evidence" value="ECO:0007669"/>
    <property type="project" value="InterPro"/>
</dbReference>
<dbReference type="Pfam" id="PF06071">
    <property type="entry name" value="YchF-GTPase_C"/>
    <property type="match status" value="1"/>
</dbReference>
<keyword evidence="2" id="KW-0479">Metal-binding</keyword>
<dbReference type="EMBL" id="VITV01000005">
    <property type="protein sequence ID" value="TWB73392.1"/>
    <property type="molecule type" value="Genomic_DNA"/>
</dbReference>
<dbReference type="FunFam" id="1.10.150.300:FF:000001">
    <property type="entry name" value="Ribosome-binding ATPase YchF"/>
    <property type="match status" value="1"/>
</dbReference>
<dbReference type="Proteomes" id="UP000320516">
    <property type="component" value="Unassembled WGS sequence"/>
</dbReference>
<dbReference type="GO" id="GO:0016887">
    <property type="term" value="F:ATP hydrolysis activity"/>
    <property type="evidence" value="ECO:0007669"/>
    <property type="project" value="UniProtKB-UniRule"/>
</dbReference>
<dbReference type="PIRSF" id="PIRSF006641">
    <property type="entry name" value="CHP00092"/>
    <property type="match status" value="1"/>
</dbReference>
<dbReference type="Gene3D" id="1.10.150.300">
    <property type="entry name" value="TGS-like domain"/>
    <property type="match status" value="1"/>
</dbReference>
<evidence type="ECO:0000256" key="5">
    <source>
        <dbReference type="ARBA" id="ARBA00022842"/>
    </source>
</evidence>
<dbReference type="PROSITE" id="PS51710">
    <property type="entry name" value="G_OBG"/>
    <property type="match status" value="1"/>
</dbReference>
<feature type="binding site" evidence="6">
    <location>
        <begin position="12"/>
        <end position="17"/>
    </location>
    <ligand>
        <name>ATP</name>
        <dbReference type="ChEBI" id="CHEBI:30616"/>
    </ligand>
</feature>
<name>A0A560JQI7_9PROT</name>
<dbReference type="Gene3D" id="3.40.50.300">
    <property type="entry name" value="P-loop containing nucleotide triphosphate hydrolases"/>
    <property type="match status" value="1"/>
</dbReference>
<dbReference type="InterPro" id="IPR004095">
    <property type="entry name" value="TGS"/>
</dbReference>
<keyword evidence="5" id="KW-0460">Magnesium</keyword>
<dbReference type="FunFam" id="3.10.20.30:FF:000001">
    <property type="entry name" value="Ribosome-binding ATPase YchF"/>
    <property type="match status" value="1"/>
</dbReference>
<dbReference type="GO" id="GO:0005524">
    <property type="term" value="F:ATP binding"/>
    <property type="evidence" value="ECO:0007669"/>
    <property type="project" value="UniProtKB-UniRule"/>
</dbReference>
<comment type="function">
    <text evidence="6">ATPase that binds to both the 70S ribosome and the 50S ribosomal subunit in a nucleotide-independent manner.</text>
</comment>
<protein>
    <recommendedName>
        <fullName evidence="6">Ribosome-binding ATPase YchF</fullName>
    </recommendedName>
</protein>
<dbReference type="InterPro" id="IPR012675">
    <property type="entry name" value="Beta-grasp_dom_sf"/>
</dbReference>
<dbReference type="SUPFAM" id="SSF52540">
    <property type="entry name" value="P-loop containing nucleoside triphosphate hydrolases"/>
    <property type="match status" value="1"/>
</dbReference>
<dbReference type="Pfam" id="PF01926">
    <property type="entry name" value="MMR_HSR1"/>
    <property type="match status" value="1"/>
</dbReference>
<organism evidence="9 10">
    <name type="scientific">Nitrospirillum amazonense</name>
    <dbReference type="NCBI Taxonomy" id="28077"/>
    <lineage>
        <taxon>Bacteria</taxon>
        <taxon>Pseudomonadati</taxon>
        <taxon>Pseudomonadota</taxon>
        <taxon>Alphaproteobacteria</taxon>
        <taxon>Rhodospirillales</taxon>
        <taxon>Azospirillaceae</taxon>
        <taxon>Nitrospirillum</taxon>
    </lineage>
</organism>
<evidence type="ECO:0000256" key="4">
    <source>
        <dbReference type="ARBA" id="ARBA00022840"/>
    </source>
</evidence>
<evidence type="ECO:0000259" key="8">
    <source>
        <dbReference type="PROSITE" id="PS51880"/>
    </source>
</evidence>
<comment type="similarity">
    <text evidence="6">Belongs to the TRAFAC class OBG-HflX-like GTPase superfamily. OBG GTPase family. YchF/OLA1 subfamily.</text>
</comment>
<dbReference type="GO" id="GO:0005737">
    <property type="term" value="C:cytoplasm"/>
    <property type="evidence" value="ECO:0007669"/>
    <property type="project" value="TreeGrafter"/>
</dbReference>
<feature type="domain" description="OBG-type G" evidence="7">
    <location>
        <begin position="3"/>
        <end position="258"/>
    </location>
</feature>
<dbReference type="PANTHER" id="PTHR23305:SF18">
    <property type="entry name" value="OBG-TYPE G DOMAIN-CONTAINING PROTEIN"/>
    <property type="match status" value="1"/>
</dbReference>
<evidence type="ECO:0000313" key="10">
    <source>
        <dbReference type="Proteomes" id="UP000320516"/>
    </source>
</evidence>
<evidence type="ECO:0000259" key="7">
    <source>
        <dbReference type="PROSITE" id="PS51710"/>
    </source>
</evidence>
<dbReference type="InterPro" id="IPR013029">
    <property type="entry name" value="YchF_C"/>
</dbReference>
<comment type="caution">
    <text evidence="9">The sequence shown here is derived from an EMBL/GenBank/DDBJ whole genome shotgun (WGS) entry which is preliminary data.</text>
</comment>
<evidence type="ECO:0000313" key="9">
    <source>
        <dbReference type="EMBL" id="TWB73392.1"/>
    </source>
</evidence>
<dbReference type="GO" id="GO:0046872">
    <property type="term" value="F:metal ion binding"/>
    <property type="evidence" value="ECO:0007669"/>
    <property type="project" value="UniProtKB-KW"/>
</dbReference>
<dbReference type="InterPro" id="IPR006073">
    <property type="entry name" value="GTP-bd"/>
</dbReference>
<dbReference type="RefSeq" id="WP_145611452.1">
    <property type="nucleotide sequence ID" value="NZ_VITV01000005.1"/>
</dbReference>
<reference evidence="9 10" key="1">
    <citation type="submission" date="2019-06" db="EMBL/GenBank/DDBJ databases">
        <title>Genomic Encyclopedia of Type Strains, Phase IV (KMG-V): Genome sequencing to study the core and pangenomes of soil and plant-associated prokaryotes.</title>
        <authorList>
            <person name="Whitman W."/>
        </authorList>
    </citation>
    <scope>NUCLEOTIDE SEQUENCE [LARGE SCALE GENOMIC DNA]</scope>
    <source>
        <strain evidence="9 10">BR 12005</strain>
    </source>
</reference>
<dbReference type="PROSITE" id="PS51880">
    <property type="entry name" value="TGS"/>
    <property type="match status" value="1"/>
</dbReference>
<evidence type="ECO:0000256" key="6">
    <source>
        <dbReference type="HAMAP-Rule" id="MF_00944"/>
    </source>
</evidence>
<dbReference type="AlphaFoldDB" id="A0A560JQI7"/>
<proteinExistence type="inferred from homology"/>
<keyword evidence="4 6" id="KW-0067">ATP-binding</keyword>
<accession>A0A560JQI7</accession>
<sequence>MGFNCGIVGLPNVGKSTLFNALTSTAAAEAANYPFCTIEPNVGRVGVPDPRLDKLAAIAKSQKTVPTQLEFVDIAGLVRGASKGEGLGNQFLANIREVDAIVHVLRCFEDGDITHVEGSIHPTRDAETVETELMLADMDSLEKRLPALQKKAKGGDKESKIFADLIEQALAVLRDGKPARVVQVSDEDRPYWRQLQLLTAKPVLYVCNVEEASAATGNSLSAQVAEMAKAQGAVSVVISAAIESELAQLSDEDKTEYLSSLGLEEPGLNRLIRAGYGLLNLLTFFTVGPKEARAWTVRRGAKAPEAAGVIHTDFERGFIKAETVDFDSYVALGGEAGAKDAGRLRIEGKEYVVHDGDIFHFRFNV</sequence>
<dbReference type="GO" id="GO:0043023">
    <property type="term" value="F:ribosomal large subunit binding"/>
    <property type="evidence" value="ECO:0007669"/>
    <property type="project" value="UniProtKB-UniRule"/>
</dbReference>
<gene>
    <name evidence="6" type="primary">ychF</name>
    <name evidence="9" type="ORF">FBZ87_105315</name>
</gene>
<dbReference type="PANTHER" id="PTHR23305">
    <property type="entry name" value="OBG GTPASE FAMILY"/>
    <property type="match status" value="1"/>
</dbReference>
<dbReference type="InterPro" id="IPR004396">
    <property type="entry name" value="ATPase_YchF/OLA1"/>
</dbReference>
<dbReference type="PRINTS" id="PR00326">
    <property type="entry name" value="GTP1OBG"/>
</dbReference>
<dbReference type="InterPro" id="IPR041706">
    <property type="entry name" value="YchF_N"/>
</dbReference>
<comment type="cofactor">
    <cofactor evidence="1">
        <name>Mg(2+)</name>
        <dbReference type="ChEBI" id="CHEBI:18420"/>
    </cofactor>
</comment>
<feature type="domain" description="TGS" evidence="8">
    <location>
        <begin position="280"/>
        <end position="363"/>
    </location>
</feature>
<dbReference type="InterPro" id="IPR031167">
    <property type="entry name" value="G_OBG"/>
</dbReference>
<dbReference type="HAMAP" id="MF_00944">
    <property type="entry name" value="YchF_OLA1_ATPase"/>
    <property type="match status" value="1"/>
</dbReference>
<dbReference type="SUPFAM" id="SSF81271">
    <property type="entry name" value="TGS-like"/>
    <property type="match status" value="1"/>
</dbReference>
<dbReference type="CDD" id="cd01900">
    <property type="entry name" value="YchF"/>
    <property type="match status" value="1"/>
</dbReference>